<proteinExistence type="predicted"/>
<reference evidence="2 3" key="1">
    <citation type="submission" date="2014-04" db="EMBL/GenBank/DDBJ databases">
        <authorList>
            <consortium name="DOE Joint Genome Institute"/>
            <person name="Kuo A."/>
            <person name="Kohler A."/>
            <person name="Jargeat P."/>
            <person name="Nagy L.G."/>
            <person name="Floudas D."/>
            <person name="Copeland A."/>
            <person name="Barry K.W."/>
            <person name="Cichocki N."/>
            <person name="Veneault-Fourrey C."/>
            <person name="LaButti K."/>
            <person name="Lindquist E.A."/>
            <person name="Lipzen A."/>
            <person name="Lundell T."/>
            <person name="Morin E."/>
            <person name="Murat C."/>
            <person name="Sun H."/>
            <person name="Tunlid A."/>
            <person name="Henrissat B."/>
            <person name="Grigoriev I.V."/>
            <person name="Hibbett D.S."/>
            <person name="Martin F."/>
            <person name="Nordberg H.P."/>
            <person name="Cantor M.N."/>
            <person name="Hua S.X."/>
        </authorList>
    </citation>
    <scope>NUCLEOTIDE SEQUENCE [LARGE SCALE GENOMIC DNA]</scope>
    <source>
        <strain evidence="2 3">Ve08.2h10</strain>
    </source>
</reference>
<keyword evidence="1" id="KW-0812">Transmembrane</keyword>
<keyword evidence="3" id="KW-1185">Reference proteome</keyword>
<organism evidence="2 3">
    <name type="scientific">Paxillus rubicundulus Ve08.2h10</name>
    <dbReference type="NCBI Taxonomy" id="930991"/>
    <lineage>
        <taxon>Eukaryota</taxon>
        <taxon>Fungi</taxon>
        <taxon>Dikarya</taxon>
        <taxon>Basidiomycota</taxon>
        <taxon>Agaricomycotina</taxon>
        <taxon>Agaricomycetes</taxon>
        <taxon>Agaricomycetidae</taxon>
        <taxon>Boletales</taxon>
        <taxon>Paxilineae</taxon>
        <taxon>Paxillaceae</taxon>
        <taxon>Paxillus</taxon>
    </lineage>
</organism>
<evidence type="ECO:0000256" key="1">
    <source>
        <dbReference type="SAM" id="Phobius"/>
    </source>
</evidence>
<dbReference type="HOGENOM" id="CLU_2979733_0_0_1"/>
<dbReference type="Proteomes" id="UP000054538">
    <property type="component" value="Unassembled WGS sequence"/>
</dbReference>
<gene>
    <name evidence="2" type="ORF">PAXRUDRAFT_294693</name>
</gene>
<accession>A0A0D0DE72</accession>
<dbReference type="EMBL" id="KN826372">
    <property type="protein sequence ID" value="KIK79124.1"/>
    <property type="molecule type" value="Genomic_DNA"/>
</dbReference>
<dbReference type="AlphaFoldDB" id="A0A0D0DE72"/>
<keyword evidence="1" id="KW-1133">Transmembrane helix</keyword>
<name>A0A0D0DE72_9AGAM</name>
<sequence>MFPHVSSQAHILFIQVPLYLGFVATCTALELVYMATINLNDCWSWIEEGINSCNTKRE</sequence>
<protein>
    <submittedName>
        <fullName evidence="2">Uncharacterized protein</fullName>
    </submittedName>
</protein>
<evidence type="ECO:0000313" key="2">
    <source>
        <dbReference type="EMBL" id="KIK79124.1"/>
    </source>
</evidence>
<reference evidence="3" key="2">
    <citation type="submission" date="2015-01" db="EMBL/GenBank/DDBJ databases">
        <title>Evolutionary Origins and Diversification of the Mycorrhizal Mutualists.</title>
        <authorList>
            <consortium name="DOE Joint Genome Institute"/>
            <consortium name="Mycorrhizal Genomics Consortium"/>
            <person name="Kohler A."/>
            <person name="Kuo A."/>
            <person name="Nagy L.G."/>
            <person name="Floudas D."/>
            <person name="Copeland A."/>
            <person name="Barry K.W."/>
            <person name="Cichocki N."/>
            <person name="Veneault-Fourrey C."/>
            <person name="LaButti K."/>
            <person name="Lindquist E.A."/>
            <person name="Lipzen A."/>
            <person name="Lundell T."/>
            <person name="Morin E."/>
            <person name="Murat C."/>
            <person name="Riley R."/>
            <person name="Ohm R."/>
            <person name="Sun H."/>
            <person name="Tunlid A."/>
            <person name="Henrissat B."/>
            <person name="Grigoriev I.V."/>
            <person name="Hibbett D.S."/>
            <person name="Martin F."/>
        </authorList>
    </citation>
    <scope>NUCLEOTIDE SEQUENCE [LARGE SCALE GENOMIC DNA]</scope>
    <source>
        <strain evidence="3">Ve08.2h10</strain>
    </source>
</reference>
<evidence type="ECO:0000313" key="3">
    <source>
        <dbReference type="Proteomes" id="UP000054538"/>
    </source>
</evidence>
<feature type="transmembrane region" description="Helical" evidence="1">
    <location>
        <begin position="12"/>
        <end position="35"/>
    </location>
</feature>
<dbReference type="InParanoid" id="A0A0D0DE72"/>
<keyword evidence="1" id="KW-0472">Membrane</keyword>